<dbReference type="Pfam" id="PF02120">
    <property type="entry name" value="Flg_hook"/>
    <property type="match status" value="1"/>
</dbReference>
<feature type="domain" description="Flagellar hook-length control protein-like C-terminal" evidence="2">
    <location>
        <begin position="431"/>
        <end position="504"/>
    </location>
</feature>
<proteinExistence type="predicted"/>
<evidence type="ECO:0000313" key="4">
    <source>
        <dbReference type="Proteomes" id="UP000198281"/>
    </source>
</evidence>
<dbReference type="InterPro" id="IPR038610">
    <property type="entry name" value="FliK-like_C_sf"/>
</dbReference>
<reference evidence="4" key="1">
    <citation type="submission" date="2017-06" db="EMBL/GenBank/DDBJ databases">
        <authorList>
            <person name="Varghese N."/>
            <person name="Submissions S."/>
        </authorList>
    </citation>
    <scope>NUCLEOTIDE SEQUENCE [LARGE SCALE GENOMIC DNA]</scope>
    <source>
        <strain evidence="4">LNB2</strain>
    </source>
</reference>
<dbReference type="InterPro" id="IPR021136">
    <property type="entry name" value="Flagellar_hook_control-like_C"/>
</dbReference>
<keyword evidence="3" id="KW-0969">Cilium</keyword>
<feature type="compositionally biased region" description="Polar residues" evidence="1">
    <location>
        <begin position="524"/>
        <end position="538"/>
    </location>
</feature>
<evidence type="ECO:0000259" key="2">
    <source>
        <dbReference type="Pfam" id="PF02120"/>
    </source>
</evidence>
<accession>A0A239HW04</accession>
<sequence>MIGHAATSLGSLLAGLRLSIPGGKTGAAEAAAGFDAAVAGLGGLVPSASDGGPVAGLVTDAPATAEATSAATIGATVAADDMAAPTLGDILGAAGLTLVDGEPTAPAAAGQPASLPIAAPPGGKPAAPPTILPVGDGLPLVAMPERLRPVILTPADFDQPAPAEGEGDDAGDGDPIEIVDAPVEDATQRDSAMAAAIIPAAIVVPPPPVQAAGGPAVPSTEAEADEASVRSAGPQPAVSPVPAQAGGTAPIIAADRSAMAAAAPADMPTAPATPASADPTAPRLFAPADVPARSVSRGPQEAIAPLYTRPVVESAARPAQMPVAAPATATMVASDSVIEAPRGDVSAASDAVAPELADAGTAPVAPTAPTATPVPLAAPSATAALPDAAAPSAPANTVDIGQVVIGHQLDLARDSAWLDQLARDITAAAAIDSRLQFKLNPEHLGSLHVELMRGDDGASVRLTTENEAARAILADAQGRLVAEARAHGMKISETHVDLGQQGGQGQGQGQGQRGWADGQPGQPHPQSQNAYVNASVTMNAVDADQSERRGNPRERYA</sequence>
<feature type="region of interest" description="Disordered" evidence="1">
    <location>
        <begin position="209"/>
        <end position="243"/>
    </location>
</feature>
<dbReference type="EMBL" id="FZOS01000019">
    <property type="protein sequence ID" value="SNS84873.1"/>
    <property type="molecule type" value="Genomic_DNA"/>
</dbReference>
<organism evidence="3 4">
    <name type="scientific">Edaphosphingomonas laterariae</name>
    <dbReference type="NCBI Taxonomy" id="861865"/>
    <lineage>
        <taxon>Bacteria</taxon>
        <taxon>Pseudomonadati</taxon>
        <taxon>Pseudomonadota</taxon>
        <taxon>Alphaproteobacteria</taxon>
        <taxon>Sphingomonadales</taxon>
        <taxon>Rhizorhabdaceae</taxon>
        <taxon>Edaphosphingomonas</taxon>
    </lineage>
</organism>
<dbReference type="CDD" id="cd17470">
    <property type="entry name" value="T3SS_Flik_C"/>
    <property type="match status" value="1"/>
</dbReference>
<evidence type="ECO:0000313" key="3">
    <source>
        <dbReference type="EMBL" id="SNS84873.1"/>
    </source>
</evidence>
<feature type="compositionally biased region" description="Low complexity" evidence="1">
    <location>
        <begin position="231"/>
        <end position="243"/>
    </location>
</feature>
<feature type="compositionally biased region" description="Gly residues" evidence="1">
    <location>
        <begin position="500"/>
        <end position="512"/>
    </location>
</feature>
<protein>
    <submittedName>
        <fullName evidence="3">Flagellar hook-length control protein FliK</fullName>
    </submittedName>
</protein>
<name>A0A239HW04_9SPHN</name>
<evidence type="ECO:0000256" key="1">
    <source>
        <dbReference type="SAM" id="MobiDB-lite"/>
    </source>
</evidence>
<dbReference type="AlphaFoldDB" id="A0A239HW04"/>
<feature type="compositionally biased region" description="Basic and acidic residues" evidence="1">
    <location>
        <begin position="545"/>
        <end position="557"/>
    </location>
</feature>
<keyword evidence="4" id="KW-1185">Reference proteome</keyword>
<dbReference type="Proteomes" id="UP000198281">
    <property type="component" value="Unassembled WGS sequence"/>
</dbReference>
<keyword evidence="3" id="KW-0966">Cell projection</keyword>
<feature type="region of interest" description="Disordered" evidence="1">
    <location>
        <begin position="497"/>
        <end position="557"/>
    </location>
</feature>
<dbReference type="Gene3D" id="3.30.750.140">
    <property type="match status" value="1"/>
</dbReference>
<dbReference type="RefSeq" id="WP_089220469.1">
    <property type="nucleotide sequence ID" value="NZ_FZOS01000019.1"/>
</dbReference>
<gene>
    <name evidence="3" type="ORF">SAMN06295912_11935</name>
</gene>
<keyword evidence="3" id="KW-0282">Flagellum</keyword>
<dbReference type="OrthoDB" id="7478760at2"/>